<dbReference type="eggNOG" id="COG3384">
    <property type="taxonomic scope" value="Bacteria"/>
</dbReference>
<dbReference type="SUPFAM" id="SSF56784">
    <property type="entry name" value="HAD-like"/>
    <property type="match status" value="1"/>
</dbReference>
<accession>A0A081PCV2</accession>
<dbReference type="Proteomes" id="UP000028007">
    <property type="component" value="Unassembled WGS sequence"/>
</dbReference>
<gene>
    <name evidence="1" type="ORF">N180_17055</name>
</gene>
<dbReference type="InterPro" id="IPR036412">
    <property type="entry name" value="HAD-like_sf"/>
</dbReference>
<dbReference type="EMBL" id="JNFF01000115">
    <property type="protein sequence ID" value="KEQ28525.1"/>
    <property type="molecule type" value="Genomic_DNA"/>
</dbReference>
<proteinExistence type="predicted"/>
<evidence type="ECO:0008006" key="3">
    <source>
        <dbReference type="Google" id="ProtNLM"/>
    </source>
</evidence>
<protein>
    <recommendedName>
        <fullName evidence="3">Haloacid dehalogenase</fullName>
    </recommendedName>
</protein>
<dbReference type="AlphaFoldDB" id="A0A081PCV2"/>
<dbReference type="OrthoDB" id="791795at2"/>
<evidence type="ECO:0000313" key="2">
    <source>
        <dbReference type="Proteomes" id="UP000028007"/>
    </source>
</evidence>
<name>A0A081PCV2_9SPHI</name>
<keyword evidence="2" id="KW-1185">Reference proteome</keyword>
<comment type="caution">
    <text evidence="1">The sequence shown here is derived from an EMBL/GenBank/DDBJ whole genome shotgun (WGS) entry which is preliminary data.</text>
</comment>
<reference evidence="1 2" key="1">
    <citation type="journal article" date="1992" name="Int. J. Syst. Bacteriol.">
        <title>Sphingobacterium antarcticus sp. nov. a Psychrotrophic Bacterium from the Soils of Schirmacher Oasis, Antarctica.</title>
        <authorList>
            <person name="Shivaji S."/>
            <person name="Ray M.K."/>
            <person name="Rao N.S."/>
            <person name="Saiserr L."/>
            <person name="Jagannadham M.V."/>
            <person name="Kumar G.S."/>
            <person name="Reddy G."/>
            <person name="Bhargava P.M."/>
        </authorList>
    </citation>
    <scope>NUCLEOTIDE SEQUENCE [LARGE SCALE GENOMIC DNA]</scope>
    <source>
        <strain evidence="1 2">4BY</strain>
    </source>
</reference>
<organism evidence="1 2">
    <name type="scientific">Pedobacter antarcticus 4BY</name>
    <dbReference type="NCBI Taxonomy" id="1358423"/>
    <lineage>
        <taxon>Bacteria</taxon>
        <taxon>Pseudomonadati</taxon>
        <taxon>Bacteroidota</taxon>
        <taxon>Sphingobacteriia</taxon>
        <taxon>Sphingobacteriales</taxon>
        <taxon>Sphingobacteriaceae</taxon>
        <taxon>Pedobacter</taxon>
    </lineage>
</organism>
<dbReference type="RefSeq" id="WP_037444063.1">
    <property type="nucleotide sequence ID" value="NZ_JNFF01000115.1"/>
</dbReference>
<evidence type="ECO:0000313" key="1">
    <source>
        <dbReference type="EMBL" id="KEQ28525.1"/>
    </source>
</evidence>
<sequence>MKSNLSVDNYKGFVLGLDDVIYPEKDYLLQVYYLFAQFMEYNEQMDGNAIISWMKDSYEKDGPENLFELTAAKFGIPQTYLKNYGLLHQTARLPLKLMLFKKVLDFMQEVHAAGKPLFLLLQGDPVMQLNKVRQMEWHGLETYLKVYFSADTAHGTIPETLALIKAEHGLQAAELLCVVSENEVVDDNHQAEINFLPTSKL</sequence>